<evidence type="ECO:0000256" key="3">
    <source>
        <dbReference type="ARBA" id="ARBA00022801"/>
    </source>
</evidence>
<evidence type="ECO:0000256" key="4">
    <source>
        <dbReference type="SAM" id="SignalP"/>
    </source>
</evidence>
<evidence type="ECO:0000259" key="5">
    <source>
        <dbReference type="Pfam" id="PF00561"/>
    </source>
</evidence>
<dbReference type="PANTHER" id="PTHR43248:SF29">
    <property type="entry name" value="TRIPEPTIDYL AMINOPEPTIDASE"/>
    <property type="match status" value="1"/>
</dbReference>
<dbReference type="Gene3D" id="3.40.50.1820">
    <property type="entry name" value="alpha/beta hydrolase"/>
    <property type="match status" value="2"/>
</dbReference>
<dbReference type="PANTHER" id="PTHR43248">
    <property type="entry name" value="2-SUCCINYL-6-HYDROXY-2,4-CYCLOHEXADIENE-1-CARBOXYLATE SYNTHASE"/>
    <property type="match status" value="1"/>
</dbReference>
<dbReference type="EMBL" id="JBHUKR010000021">
    <property type="protein sequence ID" value="MFD2420849.1"/>
    <property type="molecule type" value="Genomic_DNA"/>
</dbReference>
<dbReference type="Pfam" id="PF08386">
    <property type="entry name" value="Abhydrolase_4"/>
    <property type="match status" value="1"/>
</dbReference>
<name>A0ABW5G0N8_9PSEU</name>
<dbReference type="SUPFAM" id="SSF53474">
    <property type="entry name" value="alpha/beta-Hydrolases"/>
    <property type="match status" value="1"/>
</dbReference>
<feature type="chain" id="PRO_5046008574" evidence="4">
    <location>
        <begin position="29"/>
        <end position="572"/>
    </location>
</feature>
<evidence type="ECO:0000259" key="6">
    <source>
        <dbReference type="Pfam" id="PF08386"/>
    </source>
</evidence>
<dbReference type="GO" id="GO:0016787">
    <property type="term" value="F:hydrolase activity"/>
    <property type="evidence" value="ECO:0007669"/>
    <property type="project" value="UniProtKB-KW"/>
</dbReference>
<dbReference type="RefSeq" id="WP_378269121.1">
    <property type="nucleotide sequence ID" value="NZ_JBHUKR010000021.1"/>
</dbReference>
<dbReference type="Pfam" id="PF00561">
    <property type="entry name" value="Abhydrolase_1"/>
    <property type="match status" value="1"/>
</dbReference>
<comment type="caution">
    <text evidence="7">The sequence shown here is derived from an EMBL/GenBank/DDBJ whole genome shotgun (WGS) entry which is preliminary data.</text>
</comment>
<evidence type="ECO:0000256" key="1">
    <source>
        <dbReference type="ARBA" id="ARBA00010088"/>
    </source>
</evidence>
<sequence length="572" mass="60916">MRRSRWKKPALAATACALALSGVPGVAAAEADPFAGYQNQRVDWTSCPYKLTDGAKAAQCAVITVPRDWTAPSSGHDLKVSINRVAATGEHKGMIFVNPGGPGGQGTGFASELAGLEPALNQQYDIVGMDPRGTGQEGAKDPALQPVACQVPSSRLPQGNDLDARDRSAKSIAEHQKAPRAVAEACQSDALAPYLTTWQTAHDMELIRRLLGEPKLNYLGYSYGTWLGAKYTSLFPDQAGKVVLDSSVNWQGRLQADFEDFPVIDQGQFEKMFLPWLVRQYPALVGKTLPEAKATYEKVRRYYAANGTAPDNFDQVFVGMGSKIRWLLGGLVFLVGASKESGIPLPTAVSPEVTAALDAQARGTAGVAASKLTPQQAVVAATSDYTPKGETRYAVACGDQPTRSAAWYRSLSDRQGPEYPLFGWAYGLSEPCAFWSDAPTHTLPDLPARVAGNVLVVQGEFDPQTGYDQAKAAVQAAPGVSLVSVDDSGFHGQYAISGNPCVDGMVNVFLLNNSRPGNATCPGVPIIGEDKVYPVPGPVDGQAHTAPYGVATLVGSLLRDLTQDFMSHTNKR</sequence>
<reference evidence="8" key="1">
    <citation type="journal article" date="2019" name="Int. J. Syst. Evol. Microbiol.">
        <title>The Global Catalogue of Microorganisms (GCM) 10K type strain sequencing project: providing services to taxonomists for standard genome sequencing and annotation.</title>
        <authorList>
            <consortium name="The Broad Institute Genomics Platform"/>
            <consortium name="The Broad Institute Genome Sequencing Center for Infectious Disease"/>
            <person name="Wu L."/>
            <person name="Ma J."/>
        </authorList>
    </citation>
    <scope>NUCLEOTIDE SEQUENCE [LARGE SCALE GENOMIC DNA]</scope>
    <source>
        <strain evidence="8">CGMCC 4.7645</strain>
    </source>
</reference>
<feature type="domain" description="AB hydrolase-1" evidence="5">
    <location>
        <begin position="95"/>
        <end position="287"/>
    </location>
</feature>
<comment type="similarity">
    <text evidence="1">Belongs to the peptidase S33 family.</text>
</comment>
<evidence type="ECO:0000313" key="7">
    <source>
        <dbReference type="EMBL" id="MFD2420849.1"/>
    </source>
</evidence>
<proteinExistence type="inferred from homology"/>
<dbReference type="InterPro" id="IPR013595">
    <property type="entry name" value="Pept_S33_TAP-like_C"/>
</dbReference>
<feature type="signal peptide" evidence="4">
    <location>
        <begin position="1"/>
        <end position="28"/>
    </location>
</feature>
<evidence type="ECO:0000256" key="2">
    <source>
        <dbReference type="ARBA" id="ARBA00022729"/>
    </source>
</evidence>
<protein>
    <submittedName>
        <fullName evidence="7">Alpha/beta hydrolase</fullName>
    </submittedName>
</protein>
<dbReference type="InterPro" id="IPR000073">
    <property type="entry name" value="AB_hydrolase_1"/>
</dbReference>
<evidence type="ECO:0000313" key="8">
    <source>
        <dbReference type="Proteomes" id="UP001597417"/>
    </source>
</evidence>
<keyword evidence="2 4" id="KW-0732">Signal</keyword>
<dbReference type="InterPro" id="IPR051601">
    <property type="entry name" value="Serine_prot/Carboxylest_S33"/>
</dbReference>
<organism evidence="7 8">
    <name type="scientific">Amycolatopsis pigmentata</name>
    <dbReference type="NCBI Taxonomy" id="450801"/>
    <lineage>
        <taxon>Bacteria</taxon>
        <taxon>Bacillati</taxon>
        <taxon>Actinomycetota</taxon>
        <taxon>Actinomycetes</taxon>
        <taxon>Pseudonocardiales</taxon>
        <taxon>Pseudonocardiaceae</taxon>
        <taxon>Amycolatopsis</taxon>
    </lineage>
</organism>
<accession>A0ABW5G0N8</accession>
<feature type="domain" description="Peptidase S33 tripeptidyl aminopeptidase-like C-terminal" evidence="6">
    <location>
        <begin position="424"/>
        <end position="521"/>
    </location>
</feature>
<keyword evidence="3 7" id="KW-0378">Hydrolase</keyword>
<keyword evidence="8" id="KW-1185">Reference proteome</keyword>
<gene>
    <name evidence="7" type="ORF">ACFSXZ_31415</name>
</gene>
<dbReference type="InterPro" id="IPR029058">
    <property type="entry name" value="AB_hydrolase_fold"/>
</dbReference>
<dbReference type="Proteomes" id="UP001597417">
    <property type="component" value="Unassembled WGS sequence"/>
</dbReference>